<dbReference type="RefSeq" id="WP_260904659.1">
    <property type="nucleotide sequence ID" value="NZ_JAOCZP010000004.1"/>
</dbReference>
<evidence type="ECO:0000256" key="10">
    <source>
        <dbReference type="ARBA" id="ARBA00023049"/>
    </source>
</evidence>
<reference evidence="14 15" key="1">
    <citation type="submission" date="2022-09" db="EMBL/GenBank/DDBJ databases">
        <title>Chelativorans salina sp. nov., a novel slightly halophilic bacterium isolated from a saline lake sediment enrichment.</title>
        <authorList>
            <person name="Gao L."/>
            <person name="Fang B.-Z."/>
            <person name="Li W.-J."/>
        </authorList>
    </citation>
    <scope>NUCLEOTIDE SEQUENCE [LARGE SCALE GENOMIC DNA]</scope>
    <source>
        <strain evidence="14 15">EGI FJ00035</strain>
    </source>
</reference>
<dbReference type="EMBL" id="JAOCZP010000004">
    <property type="protein sequence ID" value="MCT7376604.1"/>
    <property type="molecule type" value="Genomic_DNA"/>
</dbReference>
<organism evidence="14 15">
    <name type="scientific">Chelativorans salis</name>
    <dbReference type="NCBI Taxonomy" id="2978478"/>
    <lineage>
        <taxon>Bacteria</taxon>
        <taxon>Pseudomonadati</taxon>
        <taxon>Pseudomonadota</taxon>
        <taxon>Alphaproteobacteria</taxon>
        <taxon>Hyphomicrobiales</taxon>
        <taxon>Phyllobacteriaceae</taxon>
        <taxon>Chelativorans</taxon>
    </lineage>
</organism>
<keyword evidence="6" id="KW-0479">Metal-binding</keyword>
<evidence type="ECO:0000256" key="4">
    <source>
        <dbReference type="ARBA" id="ARBA00022670"/>
    </source>
</evidence>
<dbReference type="PANTHER" id="PTHR31120">
    <property type="entry name" value="METALLOPROTEASE TIKI"/>
    <property type="match status" value="1"/>
</dbReference>
<comment type="cofactor">
    <cofactor evidence="2">
        <name>Co(2+)</name>
        <dbReference type="ChEBI" id="CHEBI:48828"/>
    </cofactor>
</comment>
<evidence type="ECO:0000256" key="5">
    <source>
        <dbReference type="ARBA" id="ARBA00022692"/>
    </source>
</evidence>
<comment type="caution">
    <text evidence="14">The sequence shown here is derived from an EMBL/GenBank/DDBJ whole genome shotgun (WGS) entry which is preliminary data.</text>
</comment>
<evidence type="ECO:0000256" key="6">
    <source>
        <dbReference type="ARBA" id="ARBA00022723"/>
    </source>
</evidence>
<evidence type="ECO:0000313" key="14">
    <source>
        <dbReference type="EMBL" id="MCT7376604.1"/>
    </source>
</evidence>
<keyword evidence="12" id="KW-0325">Glycoprotein</keyword>
<dbReference type="CDD" id="cd14789">
    <property type="entry name" value="Tiki"/>
    <property type="match status" value="1"/>
</dbReference>
<keyword evidence="10" id="KW-0482">Metalloprotease</keyword>
<evidence type="ECO:0000256" key="1">
    <source>
        <dbReference type="ARBA" id="ARBA00001936"/>
    </source>
</evidence>
<comment type="cofactor">
    <cofactor evidence="1">
        <name>Mn(2+)</name>
        <dbReference type="ChEBI" id="CHEBI:29035"/>
    </cofactor>
</comment>
<proteinExistence type="predicted"/>
<dbReference type="InterPro" id="IPR040230">
    <property type="entry name" value="TIKI1/2-like"/>
</dbReference>
<accession>A0ABT2LR91</accession>
<keyword evidence="9 13" id="KW-1133">Transmembrane helix</keyword>
<feature type="transmembrane region" description="Helical" evidence="13">
    <location>
        <begin position="12"/>
        <end position="37"/>
    </location>
</feature>
<keyword evidence="5 13" id="KW-0812">Transmembrane</keyword>
<dbReference type="PANTHER" id="PTHR31120:SF6">
    <property type="entry name" value="METALLOPROTEASE TIKI HOMOLOG"/>
    <property type="match status" value="1"/>
</dbReference>
<evidence type="ECO:0000256" key="9">
    <source>
        <dbReference type="ARBA" id="ARBA00022989"/>
    </source>
</evidence>
<keyword evidence="4" id="KW-0645">Protease</keyword>
<evidence type="ECO:0000256" key="3">
    <source>
        <dbReference type="ARBA" id="ARBA00004479"/>
    </source>
</evidence>
<protein>
    <submittedName>
        <fullName evidence="14">TraB/GumN family protein</fullName>
    </submittedName>
</protein>
<keyword evidence="8" id="KW-0378">Hydrolase</keyword>
<evidence type="ECO:0000256" key="13">
    <source>
        <dbReference type="SAM" id="Phobius"/>
    </source>
</evidence>
<sequence length="355" mass="38135">MKRTRALADRIAVLSLNLVAAINLLFVLFFVAVLVLVSGRARAEETVCEGTDLVEALSERDPALLRKMREEAAATPNGEGLLWRVEGKGGAPSFLFGTMHMTDPRVVAMPEAARAAFAAAHTVAIETTDVLDQKAMMAALAETPELMMFPPGEALTDYLTAEEQERLREALDTYGVPLQSVVKLKPWMLLSLIAQSACEVERQEAGVLVLDGKLAKDAKAAGKRLVGLERASEQFSAIASLPMEMHIEGLISTIDLGEGVNDVTETMIGLYLNGEIGMVLPAITRLLPQGAQFAAGSAAFEEKLITARNRVMAERALPLIEEGRAFIAVGALHLPGETGLVALLREEGYTVSRAD</sequence>
<evidence type="ECO:0000256" key="11">
    <source>
        <dbReference type="ARBA" id="ARBA00023136"/>
    </source>
</evidence>
<gene>
    <name evidence="14" type="ORF">N5A92_16335</name>
</gene>
<evidence type="ECO:0000256" key="2">
    <source>
        <dbReference type="ARBA" id="ARBA00001941"/>
    </source>
</evidence>
<dbReference type="Pfam" id="PF01963">
    <property type="entry name" value="TraB_PrgY_gumN"/>
    <property type="match status" value="1"/>
</dbReference>
<evidence type="ECO:0000256" key="7">
    <source>
        <dbReference type="ARBA" id="ARBA00022729"/>
    </source>
</evidence>
<dbReference type="Proteomes" id="UP001320831">
    <property type="component" value="Unassembled WGS sequence"/>
</dbReference>
<evidence type="ECO:0000256" key="8">
    <source>
        <dbReference type="ARBA" id="ARBA00022801"/>
    </source>
</evidence>
<comment type="subcellular location">
    <subcellularLocation>
        <location evidence="3">Membrane</location>
        <topology evidence="3">Single-pass type I membrane protein</topology>
    </subcellularLocation>
</comment>
<evidence type="ECO:0000256" key="12">
    <source>
        <dbReference type="ARBA" id="ARBA00023180"/>
    </source>
</evidence>
<name>A0ABT2LR91_9HYPH</name>
<keyword evidence="15" id="KW-1185">Reference proteome</keyword>
<evidence type="ECO:0000313" key="15">
    <source>
        <dbReference type="Proteomes" id="UP001320831"/>
    </source>
</evidence>
<dbReference type="InterPro" id="IPR002816">
    <property type="entry name" value="TraB/PrgY/GumN_fam"/>
</dbReference>
<keyword evidence="7" id="KW-0732">Signal</keyword>
<keyword evidence="11 13" id="KW-0472">Membrane</keyword>